<evidence type="ECO:0000313" key="2">
    <source>
        <dbReference type="EMBL" id="MPN09159.1"/>
    </source>
</evidence>
<name>A0A645F736_9ZZZZ</name>
<dbReference type="Gene3D" id="3.20.20.140">
    <property type="entry name" value="Metal-dependent hydrolases"/>
    <property type="match status" value="1"/>
</dbReference>
<feature type="domain" description="Amidohydrolase 3" evidence="1">
    <location>
        <begin position="22"/>
        <end position="239"/>
    </location>
</feature>
<reference evidence="2" key="1">
    <citation type="submission" date="2019-08" db="EMBL/GenBank/DDBJ databases">
        <authorList>
            <person name="Kucharzyk K."/>
            <person name="Murdoch R.W."/>
            <person name="Higgins S."/>
            <person name="Loffler F."/>
        </authorList>
    </citation>
    <scope>NUCLEOTIDE SEQUENCE</scope>
</reference>
<dbReference type="SUPFAM" id="SSF51338">
    <property type="entry name" value="Composite domain of metallo-dependent hydrolases"/>
    <property type="match status" value="1"/>
</dbReference>
<dbReference type="SUPFAM" id="SSF51556">
    <property type="entry name" value="Metallo-dependent hydrolases"/>
    <property type="match status" value="1"/>
</dbReference>
<proteinExistence type="predicted"/>
<dbReference type="PANTHER" id="PTHR22642:SF2">
    <property type="entry name" value="PROTEIN LONG AFTER FAR-RED 3"/>
    <property type="match status" value="1"/>
</dbReference>
<dbReference type="InterPro" id="IPR011059">
    <property type="entry name" value="Metal-dep_hydrolase_composite"/>
</dbReference>
<comment type="caution">
    <text evidence="2">The sequence shown here is derived from an EMBL/GenBank/DDBJ whole genome shotgun (WGS) entry which is preliminary data.</text>
</comment>
<sequence length="244" mass="28181">MFDNYLENEIMQDRLYVPKNQNGEFLFEQEKMYELIKEYHNKGIQISVHSQGDYAGKVIVDIFERVLNEFPRADHRHRLEHCAFLSEEDTKRCAKLGIQLSYHVNHLYYYGEALNDLVVGEDRTKIAVNCRWALDNGVNFSLHTDDPMYSANPLRLVCTASTRRSRAGKVFGQEYTIPVHEALKGITINAAFQLNREKEIGSIEIGKFADFTVIQENPYKVDPLKIGDIKVIKTYLDGNETNIK</sequence>
<dbReference type="AlphaFoldDB" id="A0A645F736"/>
<dbReference type="InterPro" id="IPR013108">
    <property type="entry name" value="Amidohydro_3"/>
</dbReference>
<dbReference type="EC" id="3.5.1.91" evidence="2"/>
<organism evidence="2">
    <name type="scientific">bioreactor metagenome</name>
    <dbReference type="NCBI Taxonomy" id="1076179"/>
    <lineage>
        <taxon>unclassified sequences</taxon>
        <taxon>metagenomes</taxon>
        <taxon>ecological metagenomes</taxon>
    </lineage>
</organism>
<evidence type="ECO:0000259" key="1">
    <source>
        <dbReference type="Pfam" id="PF07969"/>
    </source>
</evidence>
<dbReference type="EMBL" id="VSSQ01055245">
    <property type="protein sequence ID" value="MPN09159.1"/>
    <property type="molecule type" value="Genomic_DNA"/>
</dbReference>
<dbReference type="InterPro" id="IPR032466">
    <property type="entry name" value="Metal_Hydrolase"/>
</dbReference>
<accession>A0A645F736</accession>
<dbReference type="Pfam" id="PF07969">
    <property type="entry name" value="Amidohydro_3"/>
    <property type="match status" value="1"/>
</dbReference>
<dbReference type="PANTHER" id="PTHR22642">
    <property type="entry name" value="IMIDAZOLONEPROPIONASE"/>
    <property type="match status" value="1"/>
</dbReference>
<protein>
    <submittedName>
        <fullName evidence="2">N-substituted formamide deformylase</fullName>
        <ecNumber evidence="2">3.5.1.91</ecNumber>
    </submittedName>
</protein>
<gene>
    <name evidence="2" type="primary">nfdA_20</name>
    <name evidence="2" type="ORF">SDC9_156447</name>
</gene>
<dbReference type="GO" id="GO:0016810">
    <property type="term" value="F:hydrolase activity, acting on carbon-nitrogen (but not peptide) bonds"/>
    <property type="evidence" value="ECO:0007669"/>
    <property type="project" value="InterPro"/>
</dbReference>
<keyword evidence="2" id="KW-0378">Hydrolase</keyword>